<dbReference type="InterPro" id="IPR008030">
    <property type="entry name" value="NmrA-like"/>
</dbReference>
<keyword evidence="3" id="KW-1185">Reference proteome</keyword>
<gene>
    <name evidence="2" type="ORF">DRF62_15190</name>
</gene>
<dbReference type="PANTHER" id="PTHR47129">
    <property type="entry name" value="QUINONE OXIDOREDUCTASE 2"/>
    <property type="match status" value="1"/>
</dbReference>
<dbReference type="AlphaFoldDB" id="A0A3D9BH01"/>
<evidence type="ECO:0000313" key="2">
    <source>
        <dbReference type="EMBL" id="REC52726.1"/>
    </source>
</evidence>
<dbReference type="RefSeq" id="WP_115951063.1">
    <property type="nucleotide sequence ID" value="NZ_QNVS01000055.1"/>
</dbReference>
<dbReference type="CDD" id="cd05269">
    <property type="entry name" value="TMR_SDR_a"/>
    <property type="match status" value="1"/>
</dbReference>
<organism evidence="2 3">
    <name type="scientific">Chryseobacterium piscium</name>
    <dbReference type="NCBI Taxonomy" id="333702"/>
    <lineage>
        <taxon>Bacteria</taxon>
        <taxon>Pseudomonadati</taxon>
        <taxon>Bacteroidota</taxon>
        <taxon>Flavobacteriia</taxon>
        <taxon>Flavobacteriales</taxon>
        <taxon>Weeksellaceae</taxon>
        <taxon>Chryseobacterium group</taxon>
        <taxon>Chryseobacterium</taxon>
    </lineage>
</organism>
<comment type="caution">
    <text evidence="2">The sequence shown here is derived from an EMBL/GenBank/DDBJ whole genome shotgun (WGS) entry which is preliminary data.</text>
</comment>
<dbReference type="Gene3D" id="3.90.25.10">
    <property type="entry name" value="UDP-galactose 4-epimerase, domain 1"/>
    <property type="match status" value="1"/>
</dbReference>
<evidence type="ECO:0000313" key="3">
    <source>
        <dbReference type="Proteomes" id="UP000256512"/>
    </source>
</evidence>
<accession>A0A3D9BH01</accession>
<name>A0A3D9BH01_9FLAO</name>
<dbReference type="InterPro" id="IPR036291">
    <property type="entry name" value="NAD(P)-bd_dom_sf"/>
</dbReference>
<dbReference type="SUPFAM" id="SSF51735">
    <property type="entry name" value="NAD(P)-binding Rossmann-fold domains"/>
    <property type="match status" value="1"/>
</dbReference>
<dbReference type="PANTHER" id="PTHR47129:SF1">
    <property type="entry name" value="NMRA-LIKE DOMAIN-CONTAINING PROTEIN"/>
    <property type="match status" value="1"/>
</dbReference>
<dbReference type="Proteomes" id="UP000256512">
    <property type="component" value="Unassembled WGS sequence"/>
</dbReference>
<reference evidence="2 3" key="1">
    <citation type="journal article" date="2006" name="Int. J. Syst. Evol. Microbiol.">
        <title>Chryseobacterium piscium sp. nov., isolated from fish of the South Atlantic Ocean off South Africa.</title>
        <authorList>
            <person name="de Beer H."/>
            <person name="Hugo C.J."/>
            <person name="Jooste P.J."/>
            <person name="Vancanneyt M."/>
            <person name="Coenye T."/>
            <person name="Vandamme P."/>
        </authorList>
    </citation>
    <scope>NUCLEOTIDE SEQUENCE [LARGE SCALE GENOMIC DNA]</scope>
    <source>
        <strain evidence="2 3">CCUG 51923</strain>
    </source>
</reference>
<dbReference type="Gene3D" id="3.40.50.720">
    <property type="entry name" value="NAD(P)-binding Rossmann-like Domain"/>
    <property type="match status" value="1"/>
</dbReference>
<dbReference type="Pfam" id="PF05368">
    <property type="entry name" value="NmrA"/>
    <property type="match status" value="1"/>
</dbReference>
<feature type="domain" description="NmrA-like" evidence="1">
    <location>
        <begin position="2"/>
        <end position="239"/>
    </location>
</feature>
<dbReference type="EMBL" id="QNVS01000055">
    <property type="protein sequence ID" value="REC52726.1"/>
    <property type="molecule type" value="Genomic_DNA"/>
</dbReference>
<proteinExistence type="predicted"/>
<dbReference type="InterPro" id="IPR052718">
    <property type="entry name" value="NmrA-type_oxidoreductase"/>
</dbReference>
<sequence>MILVTGATGNLGKSVIENLLNQVPASKIVALIRNANKAKYFEDKGVRVQIGDYTDKTSLITAMQGVTKLFMISIESENSFFDHKNVIDIAKDAGVKHIYYTGGALNKNVKNSILGSLVDSYITTQNYIIESGLTYTIFQNGLYTETIPFFIGYDVVNAGISFPAGEGKATFAKRTEMAEAFANVLASEGHDNKIYLITGFPTYSFKDIAQMLSELSGKPVSYVSPDPNEYEAKLREYGVTENDIYFSSLLAAITKNQEYDINGSDLEQLLGRKPTDLKTYLKETFLT</sequence>
<evidence type="ECO:0000259" key="1">
    <source>
        <dbReference type="Pfam" id="PF05368"/>
    </source>
</evidence>
<protein>
    <submittedName>
        <fullName evidence="2">SDR family NAD(P)-dependent oxidoreductase</fullName>
    </submittedName>
</protein>